<evidence type="ECO:0000313" key="3">
    <source>
        <dbReference type="Proteomes" id="UP000054560"/>
    </source>
</evidence>
<dbReference type="AlphaFoldDB" id="A0A0L0G6R4"/>
<dbReference type="Proteomes" id="UP000054560">
    <property type="component" value="Unassembled WGS sequence"/>
</dbReference>
<organism evidence="2 3">
    <name type="scientific">Sphaeroforma arctica JP610</name>
    <dbReference type="NCBI Taxonomy" id="667725"/>
    <lineage>
        <taxon>Eukaryota</taxon>
        <taxon>Ichthyosporea</taxon>
        <taxon>Ichthyophonida</taxon>
        <taxon>Sphaeroforma</taxon>
    </lineage>
</organism>
<gene>
    <name evidence="2" type="ORF">SARC_03084</name>
</gene>
<feature type="compositionally biased region" description="Polar residues" evidence="1">
    <location>
        <begin position="13"/>
        <end position="24"/>
    </location>
</feature>
<reference evidence="2 3" key="1">
    <citation type="submission" date="2011-02" db="EMBL/GenBank/DDBJ databases">
        <title>The Genome Sequence of Sphaeroforma arctica JP610.</title>
        <authorList>
            <consortium name="The Broad Institute Genome Sequencing Platform"/>
            <person name="Russ C."/>
            <person name="Cuomo C."/>
            <person name="Young S.K."/>
            <person name="Zeng Q."/>
            <person name="Gargeya S."/>
            <person name="Alvarado L."/>
            <person name="Berlin A."/>
            <person name="Chapman S.B."/>
            <person name="Chen Z."/>
            <person name="Freedman E."/>
            <person name="Gellesch M."/>
            <person name="Goldberg J."/>
            <person name="Griggs A."/>
            <person name="Gujja S."/>
            <person name="Heilman E."/>
            <person name="Heiman D."/>
            <person name="Howarth C."/>
            <person name="Mehta T."/>
            <person name="Neiman D."/>
            <person name="Pearson M."/>
            <person name="Roberts A."/>
            <person name="Saif S."/>
            <person name="Shea T."/>
            <person name="Shenoy N."/>
            <person name="Sisk P."/>
            <person name="Stolte C."/>
            <person name="Sykes S."/>
            <person name="White J."/>
            <person name="Yandava C."/>
            <person name="Burger G."/>
            <person name="Gray M.W."/>
            <person name="Holland P.W.H."/>
            <person name="King N."/>
            <person name="Lang F.B.F."/>
            <person name="Roger A.J."/>
            <person name="Ruiz-Trillo I."/>
            <person name="Haas B."/>
            <person name="Nusbaum C."/>
            <person name="Birren B."/>
        </authorList>
    </citation>
    <scope>NUCLEOTIDE SEQUENCE [LARGE SCALE GENOMIC DNA]</scope>
    <source>
        <strain evidence="2 3">JP610</strain>
    </source>
</reference>
<protein>
    <submittedName>
        <fullName evidence="2">Uncharacterized protein</fullName>
    </submittedName>
</protein>
<sequence length="214" mass="23672">MTGHHTSNENKGNHQISSIQQRTSLDGKHFLRKCSKARPQYKQLKMPTATRAGVYDSEEGSDGTDGASASPMGGTSPGSGSGQPTPVGVPILTSAMRQEIDKSICQSNQALASRIVFKLEQSTSVPIPTLHKMRVSIHDQQPERCMPLVDAELRRRYDLAINECGDDDDDELFQISQYISEFELMRSRLGDQIKEPPLSKLLKTSEFPKLPKDS</sequence>
<feature type="compositionally biased region" description="Basic and acidic residues" evidence="1">
    <location>
        <begin position="1"/>
        <end position="12"/>
    </location>
</feature>
<name>A0A0L0G6R4_9EUKA</name>
<keyword evidence="3" id="KW-1185">Reference proteome</keyword>
<dbReference type="RefSeq" id="XP_014158612.1">
    <property type="nucleotide sequence ID" value="XM_014303137.1"/>
</dbReference>
<feature type="region of interest" description="Disordered" evidence="1">
    <location>
        <begin position="1"/>
        <end position="89"/>
    </location>
</feature>
<evidence type="ECO:0000313" key="2">
    <source>
        <dbReference type="EMBL" id="KNC84710.1"/>
    </source>
</evidence>
<accession>A0A0L0G6R4</accession>
<dbReference type="GeneID" id="25903588"/>
<dbReference type="EMBL" id="KQ241746">
    <property type="protein sequence ID" value="KNC84710.1"/>
    <property type="molecule type" value="Genomic_DNA"/>
</dbReference>
<evidence type="ECO:0000256" key="1">
    <source>
        <dbReference type="SAM" id="MobiDB-lite"/>
    </source>
</evidence>
<proteinExistence type="predicted"/>